<keyword evidence="3" id="KW-1185">Reference proteome</keyword>
<proteinExistence type="predicted"/>
<accession>A0A915K400</accession>
<evidence type="ECO:0000256" key="1">
    <source>
        <dbReference type="SAM" id="Coils"/>
    </source>
</evidence>
<evidence type="ECO:0000313" key="3">
    <source>
        <dbReference type="Proteomes" id="UP000887565"/>
    </source>
</evidence>
<feature type="coiled-coil region" evidence="1">
    <location>
        <begin position="212"/>
        <end position="246"/>
    </location>
</feature>
<feature type="signal peptide" evidence="2">
    <location>
        <begin position="1"/>
        <end position="29"/>
    </location>
</feature>
<evidence type="ECO:0000313" key="4">
    <source>
        <dbReference type="WBParaSite" id="nRc.2.0.1.t33057-RA"/>
    </source>
</evidence>
<dbReference type="WBParaSite" id="nRc.2.0.1.t33057-RA">
    <property type="protein sequence ID" value="nRc.2.0.1.t33057-RA"/>
    <property type="gene ID" value="nRc.2.0.1.g33057"/>
</dbReference>
<dbReference type="SUPFAM" id="SSF57845">
    <property type="entry name" value="B-box zinc-binding domain"/>
    <property type="match status" value="1"/>
</dbReference>
<name>A0A915K400_ROMCU</name>
<feature type="chain" id="PRO_5037595297" evidence="2">
    <location>
        <begin position="30"/>
        <end position="300"/>
    </location>
</feature>
<sequence>MSLHSIVLHSNVRALLSCALLSCALLSCALLSFDNFMVISSPICSICDRPVSDCSQSNKFYVTPSNESLCQQCHSRLRIKKIGNSRCLPNPEMETLTEAPLCYMSLTSMKECLTSLATTTKGLKCPDCENDVNRWPVHPCDYVECRKCASIICPFCALEKHRDHDVRSVAVVLQKRKQMIWESAKKIRSLLSKVKAESKEISTEINASLAYFSHLKDQIREGIDEYERAEKKMKSNEIKIREFIRNFDNGKSMNENRSMISTFVGNIENFAAVQQKWNTKWFDTCKNVETIKTLLNEWKA</sequence>
<organism evidence="3 4">
    <name type="scientific">Romanomermis culicivorax</name>
    <name type="common">Nematode worm</name>
    <dbReference type="NCBI Taxonomy" id="13658"/>
    <lineage>
        <taxon>Eukaryota</taxon>
        <taxon>Metazoa</taxon>
        <taxon>Ecdysozoa</taxon>
        <taxon>Nematoda</taxon>
        <taxon>Enoplea</taxon>
        <taxon>Dorylaimia</taxon>
        <taxon>Mermithida</taxon>
        <taxon>Mermithoidea</taxon>
        <taxon>Mermithidae</taxon>
        <taxon>Romanomermis</taxon>
    </lineage>
</organism>
<keyword evidence="1" id="KW-0175">Coiled coil</keyword>
<dbReference type="Gene3D" id="3.30.160.60">
    <property type="entry name" value="Classic Zinc Finger"/>
    <property type="match status" value="1"/>
</dbReference>
<evidence type="ECO:0000256" key="2">
    <source>
        <dbReference type="SAM" id="SignalP"/>
    </source>
</evidence>
<dbReference type="AlphaFoldDB" id="A0A915K400"/>
<protein>
    <submittedName>
        <fullName evidence="4">RING-type domain-containing protein</fullName>
    </submittedName>
</protein>
<reference evidence="4" key="1">
    <citation type="submission" date="2022-11" db="UniProtKB">
        <authorList>
            <consortium name="WormBaseParasite"/>
        </authorList>
    </citation>
    <scope>IDENTIFICATION</scope>
</reference>
<dbReference type="Proteomes" id="UP000887565">
    <property type="component" value="Unplaced"/>
</dbReference>
<keyword evidence="2" id="KW-0732">Signal</keyword>